<gene>
    <name evidence="1" type="ORF">EZS28_012813</name>
</gene>
<sequence length="344" mass="38346">MRSDGQRYTRVPLGARGNATCSMVQSCQVNWQITIPKNSLALQLNVRASPEVTIDAPAIARARARVNFNILDNPQADWPRTMQIGAGDAMQPLSGDERIMFWIEYSTACGPFQQIAICKDNIKLWETSIYAREYAMIAANLLSDQCINNSVSVTQLESVGRGRRHCGIFNNIPVSKFGNVTNAFNYILLDDITIAGVLDLNQLNPIFSTFPVLARNFASQYLQLWTQDFFQDLKIIATDDSFIRGYNSSKMSAITNIQITLKGNLNSGIVDADQIKLTPVENQNNLIQFVATRSFSTPTHAQISPQILYLCDATVRFTFIDALDPQVLNFEIICEIGGTMVRNV</sequence>
<protein>
    <submittedName>
        <fullName evidence="1">Uncharacterized protein</fullName>
    </submittedName>
</protein>
<evidence type="ECO:0000313" key="2">
    <source>
        <dbReference type="Proteomes" id="UP000324800"/>
    </source>
</evidence>
<dbReference type="EMBL" id="SNRW01002807">
    <property type="protein sequence ID" value="KAA6391660.1"/>
    <property type="molecule type" value="Genomic_DNA"/>
</dbReference>
<evidence type="ECO:0000313" key="1">
    <source>
        <dbReference type="EMBL" id="KAA6391660.1"/>
    </source>
</evidence>
<reference evidence="1 2" key="1">
    <citation type="submission" date="2019-03" db="EMBL/GenBank/DDBJ databases">
        <title>Single cell metagenomics reveals metabolic interactions within the superorganism composed of flagellate Streblomastix strix and complex community of Bacteroidetes bacteria on its surface.</title>
        <authorList>
            <person name="Treitli S.C."/>
            <person name="Kolisko M."/>
            <person name="Husnik F."/>
            <person name="Keeling P."/>
            <person name="Hampl V."/>
        </authorList>
    </citation>
    <scope>NUCLEOTIDE SEQUENCE [LARGE SCALE GENOMIC DNA]</scope>
    <source>
        <strain evidence="1">ST1C</strain>
    </source>
</reference>
<accession>A0A5J4WA20</accession>
<dbReference type="Proteomes" id="UP000324800">
    <property type="component" value="Unassembled WGS sequence"/>
</dbReference>
<organism evidence="1 2">
    <name type="scientific">Streblomastix strix</name>
    <dbReference type="NCBI Taxonomy" id="222440"/>
    <lineage>
        <taxon>Eukaryota</taxon>
        <taxon>Metamonada</taxon>
        <taxon>Preaxostyla</taxon>
        <taxon>Oxymonadida</taxon>
        <taxon>Streblomastigidae</taxon>
        <taxon>Streblomastix</taxon>
    </lineage>
</organism>
<dbReference type="PROSITE" id="PS51257">
    <property type="entry name" value="PROKAR_LIPOPROTEIN"/>
    <property type="match status" value="1"/>
</dbReference>
<name>A0A5J4WA20_9EUKA</name>
<dbReference type="AlphaFoldDB" id="A0A5J4WA20"/>
<comment type="caution">
    <text evidence="1">The sequence shown here is derived from an EMBL/GenBank/DDBJ whole genome shotgun (WGS) entry which is preliminary data.</text>
</comment>
<proteinExistence type="predicted"/>